<dbReference type="PANTHER" id="PTHR43124">
    <property type="entry name" value="PURINE EFFLUX PUMP PBUE"/>
    <property type="match status" value="1"/>
</dbReference>
<feature type="transmembrane region" description="Helical" evidence="6">
    <location>
        <begin position="362"/>
        <end position="380"/>
    </location>
</feature>
<dbReference type="InterPro" id="IPR020846">
    <property type="entry name" value="MFS_dom"/>
</dbReference>
<feature type="transmembrane region" description="Helical" evidence="6">
    <location>
        <begin position="338"/>
        <end position="356"/>
    </location>
</feature>
<feature type="transmembrane region" description="Helical" evidence="6">
    <location>
        <begin position="81"/>
        <end position="107"/>
    </location>
</feature>
<keyword evidence="4 6" id="KW-1133">Transmembrane helix</keyword>
<feature type="transmembrane region" description="Helical" evidence="6">
    <location>
        <begin position="39"/>
        <end position="60"/>
    </location>
</feature>
<dbReference type="PROSITE" id="PS50850">
    <property type="entry name" value="MFS"/>
    <property type="match status" value="1"/>
</dbReference>
<evidence type="ECO:0000313" key="8">
    <source>
        <dbReference type="EMBL" id="GAD53290.1"/>
    </source>
</evidence>
<dbReference type="OrthoDB" id="29061at2157"/>
<gene>
    <name evidence="8" type="ORF">MBEHAL_2050</name>
</gene>
<keyword evidence="3 6" id="KW-0812">Transmembrane</keyword>
<dbReference type="PANTHER" id="PTHR43124:SF3">
    <property type="entry name" value="CHLORAMPHENICOL EFFLUX PUMP RV0191"/>
    <property type="match status" value="1"/>
</dbReference>
<dbReference type="AlphaFoldDB" id="U2YW81"/>
<keyword evidence="5 6" id="KW-0472">Membrane</keyword>
<keyword evidence="9" id="KW-1185">Reference proteome</keyword>
<dbReference type="Proteomes" id="UP000016986">
    <property type="component" value="Unassembled WGS sequence"/>
</dbReference>
<dbReference type="GO" id="GO:0022857">
    <property type="term" value="F:transmembrane transporter activity"/>
    <property type="evidence" value="ECO:0007669"/>
    <property type="project" value="InterPro"/>
</dbReference>
<dbReference type="InterPro" id="IPR050189">
    <property type="entry name" value="MFS_Efflux_Transporters"/>
</dbReference>
<evidence type="ECO:0000259" key="7">
    <source>
        <dbReference type="PROSITE" id="PS50850"/>
    </source>
</evidence>
<protein>
    <recommendedName>
        <fullName evidence="7">Major facilitator superfamily (MFS) profile domain-containing protein</fullName>
    </recommendedName>
</protein>
<dbReference type="InterPro" id="IPR011701">
    <property type="entry name" value="MFS"/>
</dbReference>
<evidence type="ECO:0000256" key="3">
    <source>
        <dbReference type="ARBA" id="ARBA00022692"/>
    </source>
</evidence>
<feature type="domain" description="Major facilitator superfamily (MFS) profile" evidence="7">
    <location>
        <begin position="10"/>
        <end position="382"/>
    </location>
</feature>
<dbReference type="InterPro" id="IPR036259">
    <property type="entry name" value="MFS_trans_sf"/>
</dbReference>
<feature type="transmembrane region" description="Helical" evidence="6">
    <location>
        <begin position="276"/>
        <end position="296"/>
    </location>
</feature>
<keyword evidence="2" id="KW-1003">Cell membrane</keyword>
<dbReference type="eggNOG" id="arCOG00134">
    <property type="taxonomic scope" value="Archaea"/>
</dbReference>
<name>U2YW81_9EURY</name>
<evidence type="ECO:0000256" key="4">
    <source>
        <dbReference type="ARBA" id="ARBA00022989"/>
    </source>
</evidence>
<feature type="transmembrane region" description="Helical" evidence="6">
    <location>
        <begin position="166"/>
        <end position="183"/>
    </location>
</feature>
<dbReference type="SUPFAM" id="SSF103473">
    <property type="entry name" value="MFS general substrate transporter"/>
    <property type="match status" value="1"/>
</dbReference>
<comment type="caution">
    <text evidence="8">The sequence shown here is derived from an EMBL/GenBank/DDBJ whole genome shotgun (WGS) entry which is preliminary data.</text>
</comment>
<feature type="transmembrane region" description="Helical" evidence="6">
    <location>
        <begin position="243"/>
        <end position="264"/>
    </location>
</feature>
<organism evidence="8 9">
    <name type="scientific">Halarchaeum acidiphilum MH1-52-1</name>
    <dbReference type="NCBI Taxonomy" id="1261545"/>
    <lineage>
        <taxon>Archaea</taxon>
        <taxon>Methanobacteriati</taxon>
        <taxon>Methanobacteriota</taxon>
        <taxon>Stenosarchaea group</taxon>
        <taxon>Halobacteria</taxon>
        <taxon>Halobacteriales</taxon>
        <taxon>Halobacteriaceae</taxon>
    </lineage>
</organism>
<evidence type="ECO:0000256" key="5">
    <source>
        <dbReference type="ARBA" id="ARBA00023136"/>
    </source>
</evidence>
<accession>U2YW81</accession>
<comment type="subcellular location">
    <subcellularLocation>
        <location evidence="1">Cell membrane</location>
        <topology evidence="1">Multi-pass membrane protein</topology>
    </subcellularLocation>
</comment>
<proteinExistence type="predicted"/>
<dbReference type="RefSeq" id="WP_021780507.1">
    <property type="nucleotide sequence ID" value="NZ_BATA01000057.1"/>
</dbReference>
<evidence type="ECO:0000256" key="1">
    <source>
        <dbReference type="ARBA" id="ARBA00004651"/>
    </source>
</evidence>
<dbReference type="Pfam" id="PF07690">
    <property type="entry name" value="MFS_1"/>
    <property type="match status" value="1"/>
</dbReference>
<reference evidence="8 9" key="1">
    <citation type="submission" date="2013-09" db="EMBL/GenBank/DDBJ databases">
        <title>Whole genome sequencing of Halarchaeum acidiphilum strain MH1-52-1.</title>
        <authorList>
            <person name="Shimane Y."/>
            <person name="Minegishi H."/>
            <person name="Nishi S."/>
            <person name="Echigo A."/>
            <person name="Shuto A."/>
            <person name="Konishi M."/>
            <person name="Ito T."/>
            <person name="Ohkuma M."/>
            <person name="Ohta Y."/>
            <person name="Nagano Y."/>
            <person name="Tsubouchi T."/>
            <person name="Mori K."/>
            <person name="Usui K."/>
            <person name="Kamekura M."/>
            <person name="Usami R."/>
            <person name="Takaki Y."/>
            <person name="Hatada Y."/>
        </authorList>
    </citation>
    <scope>NUCLEOTIDE SEQUENCE [LARGE SCALE GENOMIC DNA]</scope>
    <source>
        <strain evidence="8 9">JCM 16109</strain>
    </source>
</reference>
<dbReference type="EMBL" id="BATA01000057">
    <property type="protein sequence ID" value="GAD53290.1"/>
    <property type="molecule type" value="Genomic_DNA"/>
</dbReference>
<feature type="transmembrane region" description="Helical" evidence="6">
    <location>
        <begin position="142"/>
        <end position="160"/>
    </location>
</feature>
<dbReference type="Gene3D" id="1.20.1250.20">
    <property type="entry name" value="MFS general substrate transporter like domains"/>
    <property type="match status" value="2"/>
</dbReference>
<sequence length="382" mass="37436">MDVDRSPRRVLVACTGAYFAVRAGQLALSPVLPAVVDDLGLSTASVGLALTAMWLAYAAAQLPSGLLAARLGGRRTVTISLIGVAVGTACVSFAGSTVALVAAVALIGAAAGLYYNAGASLLAMAFDELGQPLGLHKLGSRGAGVVTPVVAAGLLAAAGWRSVPTATALAALLGVVVVTRGIPASSGTGDARSLRSGLGAAIAAFRRPAVARTTLFTAAGEFVEQAVLSFLPTLFVAARGVSVGVAAGLFAVTFVAAAAIGPVAGHLADRYSGRALAAATMAGGVLGFPVVLYAPIPALPVGAALIGLSMGWTAPLQSRVLAAFAGDDRDVGFGVYRTVYLALGSLGSVVTGSIAAHAGWDVAGVALAAVLGLAALGLAVEG</sequence>
<evidence type="ECO:0000256" key="6">
    <source>
        <dbReference type="SAM" id="Phobius"/>
    </source>
</evidence>
<evidence type="ECO:0000313" key="9">
    <source>
        <dbReference type="Proteomes" id="UP000016986"/>
    </source>
</evidence>
<evidence type="ECO:0000256" key="2">
    <source>
        <dbReference type="ARBA" id="ARBA00022475"/>
    </source>
</evidence>
<dbReference type="GO" id="GO:0005886">
    <property type="term" value="C:plasma membrane"/>
    <property type="evidence" value="ECO:0007669"/>
    <property type="project" value="UniProtKB-SubCell"/>
</dbReference>